<dbReference type="Gene3D" id="3.90.70.10">
    <property type="entry name" value="Cysteine proteinases"/>
    <property type="match status" value="1"/>
</dbReference>
<dbReference type="Proteomes" id="UP000318538">
    <property type="component" value="Chromosome"/>
</dbReference>
<protein>
    <recommendedName>
        <fullName evidence="4">Peptidase C39 family protein</fullName>
    </recommendedName>
</protein>
<keyword evidence="1" id="KW-1133">Transmembrane helix</keyword>
<evidence type="ECO:0000313" key="3">
    <source>
        <dbReference type="Proteomes" id="UP000318538"/>
    </source>
</evidence>
<accession>A0A517N465</accession>
<feature type="transmembrane region" description="Helical" evidence="1">
    <location>
        <begin position="6"/>
        <end position="27"/>
    </location>
</feature>
<dbReference type="OrthoDB" id="267447at2"/>
<feature type="transmembrane region" description="Helical" evidence="1">
    <location>
        <begin position="98"/>
        <end position="120"/>
    </location>
</feature>
<gene>
    <name evidence="2" type="ORF">K227x_03050</name>
</gene>
<organism evidence="2 3">
    <name type="scientific">Rubripirellula lacrimiformis</name>
    <dbReference type="NCBI Taxonomy" id="1930273"/>
    <lineage>
        <taxon>Bacteria</taxon>
        <taxon>Pseudomonadati</taxon>
        <taxon>Planctomycetota</taxon>
        <taxon>Planctomycetia</taxon>
        <taxon>Pirellulales</taxon>
        <taxon>Pirellulaceae</taxon>
        <taxon>Rubripirellula</taxon>
    </lineage>
</organism>
<evidence type="ECO:0000313" key="2">
    <source>
        <dbReference type="EMBL" id="QDT01935.1"/>
    </source>
</evidence>
<keyword evidence="3" id="KW-1185">Reference proteome</keyword>
<proteinExistence type="predicted"/>
<dbReference type="KEGG" id="rlc:K227x_03050"/>
<keyword evidence="1" id="KW-0812">Transmembrane</keyword>
<keyword evidence="1" id="KW-0472">Membrane</keyword>
<evidence type="ECO:0000256" key="1">
    <source>
        <dbReference type="SAM" id="Phobius"/>
    </source>
</evidence>
<feature type="transmembrane region" description="Helical" evidence="1">
    <location>
        <begin position="34"/>
        <end position="54"/>
    </location>
</feature>
<dbReference type="RefSeq" id="WP_145167735.1">
    <property type="nucleotide sequence ID" value="NZ_CP036525.1"/>
</dbReference>
<evidence type="ECO:0008006" key="4">
    <source>
        <dbReference type="Google" id="ProtNLM"/>
    </source>
</evidence>
<feature type="transmembrane region" description="Helical" evidence="1">
    <location>
        <begin position="66"/>
        <end position="86"/>
    </location>
</feature>
<reference evidence="2 3" key="1">
    <citation type="submission" date="2019-02" db="EMBL/GenBank/DDBJ databases">
        <title>Deep-cultivation of Planctomycetes and their phenomic and genomic characterization uncovers novel biology.</title>
        <authorList>
            <person name="Wiegand S."/>
            <person name="Jogler M."/>
            <person name="Boedeker C."/>
            <person name="Pinto D."/>
            <person name="Vollmers J."/>
            <person name="Rivas-Marin E."/>
            <person name="Kohn T."/>
            <person name="Peeters S.H."/>
            <person name="Heuer A."/>
            <person name="Rast P."/>
            <person name="Oberbeckmann S."/>
            <person name="Bunk B."/>
            <person name="Jeske O."/>
            <person name="Meyerdierks A."/>
            <person name="Storesund J.E."/>
            <person name="Kallscheuer N."/>
            <person name="Luecker S."/>
            <person name="Lage O.M."/>
            <person name="Pohl T."/>
            <person name="Merkel B.J."/>
            <person name="Hornburger P."/>
            <person name="Mueller R.-W."/>
            <person name="Bruemmer F."/>
            <person name="Labrenz M."/>
            <person name="Spormann A.M."/>
            <person name="Op den Camp H."/>
            <person name="Overmann J."/>
            <person name="Amann R."/>
            <person name="Jetten M.S.M."/>
            <person name="Mascher T."/>
            <person name="Medema M.H."/>
            <person name="Devos D.P."/>
            <person name="Kaster A.-K."/>
            <person name="Ovreas L."/>
            <person name="Rohde M."/>
            <person name="Galperin M.Y."/>
            <person name="Jogler C."/>
        </authorList>
    </citation>
    <scope>NUCLEOTIDE SEQUENCE [LARGE SCALE GENOMIC DNA]</scope>
    <source>
        <strain evidence="2 3">K22_7</strain>
    </source>
</reference>
<sequence length="289" mass="31636">MSDIYLAIAVMAILSLACGLGTGLYAYSTRGQRTMLCLTLAVLAGVMFLFYGSGQLLWARWIPSSAAIIYSNVTSLLAAAAAGWAMRLGGMPRWRRMILASMLAVMCLAALTWPLLAIAIRPAPQGSDQWNGAVAMQSSWATCSPAAAATLLRLNEIPVSEADLIPLCLTDRDGTPTLGLYRGLKIMSDRHDCDVEVVTQTVDQLLQSDDWPVYLAVRLPYGVEDRRYVEQWGWIPGMGHSVVLMGKQQPDIFVVGDPSVGAELWTEADLRQLWHGDGLRIRRRSGPLR</sequence>
<dbReference type="AlphaFoldDB" id="A0A517N465"/>
<name>A0A517N465_9BACT</name>
<dbReference type="EMBL" id="CP036525">
    <property type="protein sequence ID" value="QDT01935.1"/>
    <property type="molecule type" value="Genomic_DNA"/>
</dbReference>